<dbReference type="InterPro" id="IPR046848">
    <property type="entry name" value="E_motif"/>
</dbReference>
<dbReference type="GO" id="GO:0003723">
    <property type="term" value="F:RNA binding"/>
    <property type="evidence" value="ECO:0007669"/>
    <property type="project" value="InterPro"/>
</dbReference>
<evidence type="ECO:0008006" key="5">
    <source>
        <dbReference type="Google" id="ProtNLM"/>
    </source>
</evidence>
<dbReference type="NCBIfam" id="TIGR00756">
    <property type="entry name" value="PPR"/>
    <property type="match status" value="3"/>
</dbReference>
<dbReference type="PANTHER" id="PTHR47926:SF393">
    <property type="entry name" value="REPEAT-CONTAINING PROTEIN, PUTATIVE-RELATED"/>
    <property type="match status" value="1"/>
</dbReference>
<dbReference type="Pfam" id="PF01535">
    <property type="entry name" value="PPR"/>
    <property type="match status" value="2"/>
</dbReference>
<dbReference type="AlphaFoldDB" id="A0A9Q0GX26"/>
<dbReference type="Pfam" id="PF20431">
    <property type="entry name" value="E_motif"/>
    <property type="match status" value="1"/>
</dbReference>
<dbReference type="FunFam" id="1.25.40.10:FF:000090">
    <property type="entry name" value="Pentatricopeptide repeat-containing protein, chloroplastic"/>
    <property type="match status" value="1"/>
</dbReference>
<gene>
    <name evidence="3" type="ORF">NE237_012560</name>
</gene>
<dbReference type="InterPro" id="IPR002885">
    <property type="entry name" value="PPR_rpt"/>
</dbReference>
<evidence type="ECO:0000256" key="1">
    <source>
        <dbReference type="ARBA" id="ARBA00022737"/>
    </source>
</evidence>
<comment type="caution">
    <text evidence="3">The sequence shown here is derived from an EMBL/GenBank/DDBJ whole genome shotgun (WGS) entry which is preliminary data.</text>
</comment>
<dbReference type="InterPro" id="IPR046960">
    <property type="entry name" value="PPR_At4g14850-like_plant"/>
</dbReference>
<sequence length="329" mass="36174">MVSGYAQNFCTNEALTLFDQMILEGIEPNGATLASVLSACARSGSLDLGEGIHFFIKAKGMEMGVILGTALVHMYAKNGAILMARRLFDEMPEKNTAAWNAMICGLAVDGHAQGALDLFHELKREEIVPNDITFVGDLSACCHAGLIDVGLDFFYSMKREYGIEPRIEHYSCMVDLLGQGGRLLEAEESIKGMVWKPDVVVLGALLGACKNYGNIEIAERVAREILELEPNNHGVYVVLSNMYAEAGKWEDVIKLRKVMKDGALKKIPGWSLVDGDNSVICSAGEKQDQALQLIRLLFACYSCIKYLNFFQRSKSRKVRGRNPLPVGGE</sequence>
<dbReference type="PANTHER" id="PTHR47926">
    <property type="entry name" value="PENTATRICOPEPTIDE REPEAT-CONTAINING PROTEIN"/>
    <property type="match status" value="1"/>
</dbReference>
<protein>
    <recommendedName>
        <fullName evidence="5">Pentatricopeptide repeat-containing protein</fullName>
    </recommendedName>
</protein>
<evidence type="ECO:0000313" key="4">
    <source>
        <dbReference type="Proteomes" id="UP001141806"/>
    </source>
</evidence>
<keyword evidence="1" id="KW-0677">Repeat</keyword>
<feature type="repeat" description="PPR" evidence="2">
    <location>
        <begin position="1"/>
        <end position="28"/>
    </location>
</feature>
<dbReference type="Proteomes" id="UP001141806">
    <property type="component" value="Unassembled WGS sequence"/>
</dbReference>
<organism evidence="3 4">
    <name type="scientific">Protea cynaroides</name>
    <dbReference type="NCBI Taxonomy" id="273540"/>
    <lineage>
        <taxon>Eukaryota</taxon>
        <taxon>Viridiplantae</taxon>
        <taxon>Streptophyta</taxon>
        <taxon>Embryophyta</taxon>
        <taxon>Tracheophyta</taxon>
        <taxon>Spermatophyta</taxon>
        <taxon>Magnoliopsida</taxon>
        <taxon>Proteales</taxon>
        <taxon>Proteaceae</taxon>
        <taxon>Protea</taxon>
    </lineage>
</organism>
<feature type="repeat" description="PPR" evidence="2">
    <location>
        <begin position="95"/>
        <end position="129"/>
    </location>
</feature>
<dbReference type="PROSITE" id="PS51375">
    <property type="entry name" value="PPR"/>
    <property type="match status" value="2"/>
</dbReference>
<dbReference type="Gene3D" id="1.25.40.10">
    <property type="entry name" value="Tetratricopeptide repeat domain"/>
    <property type="match status" value="2"/>
</dbReference>
<proteinExistence type="predicted"/>
<dbReference type="OrthoDB" id="426361at2759"/>
<evidence type="ECO:0000256" key="2">
    <source>
        <dbReference type="PROSITE-ProRule" id="PRU00708"/>
    </source>
</evidence>
<dbReference type="Pfam" id="PF13041">
    <property type="entry name" value="PPR_2"/>
    <property type="match status" value="1"/>
</dbReference>
<keyword evidence="4" id="KW-1185">Reference proteome</keyword>
<dbReference type="GO" id="GO:0009451">
    <property type="term" value="P:RNA modification"/>
    <property type="evidence" value="ECO:0007669"/>
    <property type="project" value="InterPro"/>
</dbReference>
<reference evidence="3" key="1">
    <citation type="journal article" date="2023" name="Plant J.">
        <title>The genome of the king protea, Protea cynaroides.</title>
        <authorList>
            <person name="Chang J."/>
            <person name="Duong T.A."/>
            <person name="Schoeman C."/>
            <person name="Ma X."/>
            <person name="Roodt D."/>
            <person name="Barker N."/>
            <person name="Li Z."/>
            <person name="Van de Peer Y."/>
            <person name="Mizrachi E."/>
        </authorList>
    </citation>
    <scope>NUCLEOTIDE SEQUENCE</scope>
    <source>
        <tissue evidence="3">Young leaves</tissue>
    </source>
</reference>
<dbReference type="EMBL" id="JAMYWD010000011">
    <property type="protein sequence ID" value="KAJ4955777.1"/>
    <property type="molecule type" value="Genomic_DNA"/>
</dbReference>
<dbReference type="InterPro" id="IPR011990">
    <property type="entry name" value="TPR-like_helical_dom_sf"/>
</dbReference>
<name>A0A9Q0GX26_9MAGN</name>
<accession>A0A9Q0GX26</accession>
<evidence type="ECO:0000313" key="3">
    <source>
        <dbReference type="EMBL" id="KAJ4955777.1"/>
    </source>
</evidence>
<dbReference type="SUPFAM" id="SSF48452">
    <property type="entry name" value="TPR-like"/>
    <property type="match status" value="1"/>
</dbReference>